<dbReference type="PANTHER" id="PTHR44196:SF1">
    <property type="entry name" value="DEHYDROGENASE_REDUCTASE SDR FAMILY MEMBER 7B"/>
    <property type="match status" value="1"/>
</dbReference>
<comment type="caution">
    <text evidence="4">The sequence shown here is derived from an EMBL/GenBank/DDBJ whole genome shotgun (WGS) entry which is preliminary data.</text>
</comment>
<evidence type="ECO:0000256" key="1">
    <source>
        <dbReference type="ARBA" id="ARBA00006484"/>
    </source>
</evidence>
<gene>
    <name evidence="4" type="ORF">CLV92_101339</name>
</gene>
<dbReference type="InterPro" id="IPR002347">
    <property type="entry name" value="SDR_fam"/>
</dbReference>
<dbReference type="RefSeq" id="WP_104431016.1">
    <property type="nucleotide sequence ID" value="NZ_PTJD01000001.1"/>
</dbReference>
<evidence type="ECO:0000313" key="5">
    <source>
        <dbReference type="Proteomes" id="UP000239485"/>
    </source>
</evidence>
<evidence type="ECO:0000313" key="4">
    <source>
        <dbReference type="EMBL" id="PPK98640.1"/>
    </source>
</evidence>
<protein>
    <submittedName>
        <fullName evidence="4">Short subunit dehydrogenase</fullName>
    </submittedName>
</protein>
<feature type="region of interest" description="Disordered" evidence="3">
    <location>
        <begin position="117"/>
        <end position="138"/>
    </location>
</feature>
<dbReference type="SUPFAM" id="SSF51735">
    <property type="entry name" value="NAD(P)-binding Rossmann-fold domains"/>
    <property type="match status" value="1"/>
</dbReference>
<dbReference type="Pfam" id="PF00106">
    <property type="entry name" value="adh_short"/>
    <property type="match status" value="1"/>
</dbReference>
<keyword evidence="5" id="KW-1185">Reference proteome</keyword>
<organism evidence="4 5">
    <name type="scientific">Kineococcus xinjiangensis</name>
    <dbReference type="NCBI Taxonomy" id="512762"/>
    <lineage>
        <taxon>Bacteria</taxon>
        <taxon>Bacillati</taxon>
        <taxon>Actinomycetota</taxon>
        <taxon>Actinomycetes</taxon>
        <taxon>Kineosporiales</taxon>
        <taxon>Kineosporiaceae</taxon>
        <taxon>Kineococcus</taxon>
    </lineage>
</organism>
<dbReference type="EMBL" id="PTJD01000001">
    <property type="protein sequence ID" value="PPK98640.1"/>
    <property type="molecule type" value="Genomic_DNA"/>
</dbReference>
<keyword evidence="2" id="KW-0560">Oxidoreductase</keyword>
<dbReference type="Gene3D" id="3.40.50.720">
    <property type="entry name" value="NAD(P)-binding Rossmann-like Domain"/>
    <property type="match status" value="1"/>
</dbReference>
<evidence type="ECO:0000256" key="2">
    <source>
        <dbReference type="ARBA" id="ARBA00023002"/>
    </source>
</evidence>
<dbReference type="AlphaFoldDB" id="A0A2S6IWM3"/>
<dbReference type="Proteomes" id="UP000239485">
    <property type="component" value="Unassembled WGS sequence"/>
</dbReference>
<reference evidence="4 5" key="1">
    <citation type="submission" date="2018-02" db="EMBL/GenBank/DDBJ databases">
        <title>Genomic Encyclopedia of Archaeal and Bacterial Type Strains, Phase II (KMG-II): from individual species to whole genera.</title>
        <authorList>
            <person name="Goeker M."/>
        </authorList>
    </citation>
    <scope>NUCLEOTIDE SEQUENCE [LARGE SCALE GENOMIC DNA]</scope>
    <source>
        <strain evidence="4 5">DSM 22857</strain>
    </source>
</reference>
<accession>A0A2S6IWM3</accession>
<dbReference type="GO" id="GO:0016020">
    <property type="term" value="C:membrane"/>
    <property type="evidence" value="ECO:0007669"/>
    <property type="project" value="TreeGrafter"/>
</dbReference>
<dbReference type="PANTHER" id="PTHR44196">
    <property type="entry name" value="DEHYDROGENASE/REDUCTASE SDR FAMILY MEMBER 7B"/>
    <property type="match status" value="1"/>
</dbReference>
<comment type="similarity">
    <text evidence="1">Belongs to the short-chain dehydrogenases/reductases (SDR) family.</text>
</comment>
<dbReference type="OrthoDB" id="9797538at2"/>
<evidence type="ECO:0000256" key="3">
    <source>
        <dbReference type="SAM" id="MobiDB-lite"/>
    </source>
</evidence>
<name>A0A2S6IWM3_9ACTN</name>
<dbReference type="InterPro" id="IPR036291">
    <property type="entry name" value="NAD(P)-bd_dom_sf"/>
</dbReference>
<proteinExistence type="inferred from homology"/>
<dbReference type="GO" id="GO:0016491">
    <property type="term" value="F:oxidoreductase activity"/>
    <property type="evidence" value="ECO:0007669"/>
    <property type="project" value="UniProtKB-KW"/>
</dbReference>
<sequence>MAARGKGRILVTSSIAARIPSAHQAFCSGSKAFVHAFARSIGAEPEQAGVTVTAFMPRPTHSEFFDRADLTDSALGATERTDDAAQAAGQAVEALLAGEDHVVTGALTTEVSAAPGVLTPGRTGARARGRTARPGTAG</sequence>